<accession>L9XN40</accession>
<organism evidence="2 3">
    <name type="scientific">Natronococcus jeotgali DSM 18795</name>
    <dbReference type="NCBI Taxonomy" id="1227498"/>
    <lineage>
        <taxon>Archaea</taxon>
        <taxon>Methanobacteriati</taxon>
        <taxon>Methanobacteriota</taxon>
        <taxon>Stenosarchaea group</taxon>
        <taxon>Halobacteria</taxon>
        <taxon>Halobacteriales</taxon>
        <taxon>Natrialbaceae</taxon>
        <taxon>Natronococcus</taxon>
    </lineage>
</organism>
<proteinExistence type="predicted"/>
<dbReference type="Pfam" id="PF24035">
    <property type="entry name" value="DUF7344"/>
    <property type="match status" value="1"/>
</dbReference>
<dbReference type="InterPro" id="IPR055768">
    <property type="entry name" value="DUF7344"/>
</dbReference>
<dbReference type="AlphaFoldDB" id="L9XN40"/>
<dbReference type="RefSeq" id="WP_008421841.1">
    <property type="nucleotide sequence ID" value="NZ_AOIA01000046.1"/>
</dbReference>
<comment type="caution">
    <text evidence="2">The sequence shown here is derived from an EMBL/GenBank/DDBJ whole genome shotgun (WGS) entry which is preliminary data.</text>
</comment>
<keyword evidence="3" id="KW-1185">Reference proteome</keyword>
<reference evidence="2 3" key="1">
    <citation type="journal article" date="2014" name="PLoS Genet.">
        <title>Phylogenetically driven sequencing of extremely halophilic archaea reveals strategies for static and dynamic osmo-response.</title>
        <authorList>
            <person name="Becker E.A."/>
            <person name="Seitzer P.M."/>
            <person name="Tritt A."/>
            <person name="Larsen D."/>
            <person name="Krusor M."/>
            <person name="Yao A.I."/>
            <person name="Wu D."/>
            <person name="Madern D."/>
            <person name="Eisen J.A."/>
            <person name="Darling A.E."/>
            <person name="Facciotti M.T."/>
        </authorList>
    </citation>
    <scope>NUCLEOTIDE SEQUENCE [LARGE SCALE GENOMIC DNA]</scope>
    <source>
        <strain evidence="2 3">DSM 18795</strain>
    </source>
</reference>
<gene>
    <name evidence="2" type="ORF">C492_07345</name>
</gene>
<dbReference type="Proteomes" id="UP000011531">
    <property type="component" value="Unassembled WGS sequence"/>
</dbReference>
<evidence type="ECO:0000259" key="1">
    <source>
        <dbReference type="Pfam" id="PF24035"/>
    </source>
</evidence>
<sequence>MVSLDMIFDLLSSESRRYVLYYLTEQEGPVSVNDLVGTVTEWEDTPPAKTHLEQFEEVKVELQHNDLPKSAEVDFIKYDQDEELIQIQGEPPEFEAFVAIARIIEQPAMD</sequence>
<name>L9XN40_9EURY</name>
<evidence type="ECO:0000313" key="2">
    <source>
        <dbReference type="EMBL" id="ELY63214.1"/>
    </source>
</evidence>
<feature type="domain" description="DUF7344" evidence="1">
    <location>
        <begin position="8"/>
        <end position="85"/>
    </location>
</feature>
<evidence type="ECO:0000313" key="3">
    <source>
        <dbReference type="Proteomes" id="UP000011531"/>
    </source>
</evidence>
<protein>
    <recommendedName>
        <fullName evidence="1">DUF7344 domain-containing protein</fullName>
    </recommendedName>
</protein>
<dbReference type="EMBL" id="AOIA01000046">
    <property type="protein sequence ID" value="ELY63214.1"/>
    <property type="molecule type" value="Genomic_DNA"/>
</dbReference>
<dbReference type="OrthoDB" id="241828at2157"/>